<dbReference type="EMBL" id="DTLB01000052">
    <property type="protein sequence ID" value="HFW33189.1"/>
    <property type="molecule type" value="Genomic_DNA"/>
</dbReference>
<proteinExistence type="predicted"/>
<gene>
    <name evidence="1" type="ORF">ENW66_09640</name>
</gene>
<comment type="caution">
    <text evidence="1">The sequence shown here is derived from an EMBL/GenBank/DDBJ whole genome shotgun (WGS) entry which is preliminary data.</text>
</comment>
<name>A0A7C3RNJ2_ARCFL</name>
<evidence type="ECO:0000313" key="1">
    <source>
        <dbReference type="EMBL" id="HFW33189.1"/>
    </source>
</evidence>
<organism evidence="1">
    <name type="scientific">Archaeoglobus fulgidus</name>
    <dbReference type="NCBI Taxonomy" id="2234"/>
    <lineage>
        <taxon>Archaea</taxon>
        <taxon>Methanobacteriati</taxon>
        <taxon>Methanobacteriota</taxon>
        <taxon>Archaeoglobi</taxon>
        <taxon>Archaeoglobales</taxon>
        <taxon>Archaeoglobaceae</taxon>
        <taxon>Archaeoglobus</taxon>
    </lineage>
</organism>
<protein>
    <submittedName>
        <fullName evidence="1">Uncharacterized protein</fullName>
    </submittedName>
</protein>
<sequence length="265" mass="29295">MKKILLILALTLLFAIGASGNFREYYGWRSVAFNVAENESSYIAFECPEMTLYLKNGESTGVILVKNNLGEDVELYFYSPDDILTFSNPTFLYVGEEELVNAEFRGGTGEYIIPIDIEAFWANGSAKIPACNVKIFNMPVRISKILLSGSTEVLLFEREVWTFRILVESETGGNYTVLDTIPAEFEVLGIDVSSGSYTLIHHGRSCKIVWEVHVDGSEFMDVTIATKLNPAGKQEFTSPGRYNLNDGAEIKETGAVSNPIIVNAG</sequence>
<dbReference type="AlphaFoldDB" id="A0A7C3RNJ2"/>
<accession>A0A7C3RNJ2</accession>
<reference evidence="1" key="1">
    <citation type="journal article" date="2020" name="mSystems">
        <title>Genome- and Community-Level Interaction Insights into Carbon Utilization and Element Cycling Functions of Hydrothermarchaeota in Hydrothermal Sediment.</title>
        <authorList>
            <person name="Zhou Z."/>
            <person name="Liu Y."/>
            <person name="Xu W."/>
            <person name="Pan J."/>
            <person name="Luo Z.H."/>
            <person name="Li M."/>
        </authorList>
    </citation>
    <scope>NUCLEOTIDE SEQUENCE [LARGE SCALE GENOMIC DNA]</scope>
    <source>
        <strain evidence="1">SpSt-87</strain>
    </source>
</reference>